<name>W2SWH4_NECAM</name>
<reference evidence="2" key="1">
    <citation type="journal article" date="2014" name="Nat. Genet.">
        <title>Genome of the human hookworm Necator americanus.</title>
        <authorList>
            <person name="Tang Y.T."/>
            <person name="Gao X."/>
            <person name="Rosa B.A."/>
            <person name="Abubucker S."/>
            <person name="Hallsworth-Pepin K."/>
            <person name="Martin J."/>
            <person name="Tyagi R."/>
            <person name="Heizer E."/>
            <person name="Zhang X."/>
            <person name="Bhonagiri-Palsikar V."/>
            <person name="Minx P."/>
            <person name="Warren W.C."/>
            <person name="Wang Q."/>
            <person name="Zhan B."/>
            <person name="Hotez P.J."/>
            <person name="Sternberg P.W."/>
            <person name="Dougall A."/>
            <person name="Gaze S.T."/>
            <person name="Mulvenna J."/>
            <person name="Sotillo J."/>
            <person name="Ranganathan S."/>
            <person name="Rabelo E.M."/>
            <person name="Wilson R.K."/>
            <person name="Felgner P.L."/>
            <person name="Bethony J."/>
            <person name="Hawdon J.M."/>
            <person name="Gasser R.B."/>
            <person name="Loukas A."/>
            <person name="Mitreva M."/>
        </authorList>
    </citation>
    <scope>NUCLEOTIDE SEQUENCE [LARGE SCALE GENOMIC DNA]</scope>
</reference>
<accession>W2SWH4</accession>
<organism evidence="1 2">
    <name type="scientific">Necator americanus</name>
    <name type="common">Human hookworm</name>
    <dbReference type="NCBI Taxonomy" id="51031"/>
    <lineage>
        <taxon>Eukaryota</taxon>
        <taxon>Metazoa</taxon>
        <taxon>Ecdysozoa</taxon>
        <taxon>Nematoda</taxon>
        <taxon>Chromadorea</taxon>
        <taxon>Rhabditida</taxon>
        <taxon>Rhabditina</taxon>
        <taxon>Rhabditomorpha</taxon>
        <taxon>Strongyloidea</taxon>
        <taxon>Ancylostomatidae</taxon>
        <taxon>Bunostominae</taxon>
        <taxon>Necator</taxon>
    </lineage>
</organism>
<dbReference type="KEGG" id="nai:NECAME_04143"/>
<dbReference type="OMA" id="GHFLHAK"/>
<dbReference type="AlphaFoldDB" id="W2SWH4"/>
<dbReference type="Proteomes" id="UP000053676">
    <property type="component" value="Unassembled WGS sequence"/>
</dbReference>
<dbReference type="OrthoDB" id="5848222at2759"/>
<proteinExistence type="predicted"/>
<evidence type="ECO:0000313" key="1">
    <source>
        <dbReference type="EMBL" id="ETN74114.1"/>
    </source>
</evidence>
<evidence type="ECO:0000313" key="2">
    <source>
        <dbReference type="Proteomes" id="UP000053676"/>
    </source>
</evidence>
<protein>
    <submittedName>
        <fullName evidence="1">Uncharacterized protein</fullName>
    </submittedName>
</protein>
<sequence length="82" mass="8971">MPTSVVRCAAGASKPFPIQYLGSGSVTLKDKVSNGTVRSIFVVIPIAEKMKEVRLRWFGHALRREENAVAKTALKLDVSSVR</sequence>
<dbReference type="EMBL" id="KI660387">
    <property type="protein sequence ID" value="ETN74114.1"/>
    <property type="molecule type" value="Genomic_DNA"/>
</dbReference>
<gene>
    <name evidence="1" type="ORF">NECAME_04143</name>
</gene>
<keyword evidence="2" id="KW-1185">Reference proteome</keyword>